<dbReference type="InterPro" id="IPR050679">
    <property type="entry name" value="Bact_HTH_transcr_reg"/>
</dbReference>
<dbReference type="SUPFAM" id="SSF64288">
    <property type="entry name" value="Chorismate lyase-like"/>
    <property type="match status" value="1"/>
</dbReference>
<dbReference type="InterPro" id="IPR028978">
    <property type="entry name" value="Chorismate_lyase_/UTRA_dom_sf"/>
</dbReference>
<dbReference type="PROSITE" id="PS50949">
    <property type="entry name" value="HTH_GNTR"/>
    <property type="match status" value="1"/>
</dbReference>
<dbReference type="PRINTS" id="PR00035">
    <property type="entry name" value="HTHGNTR"/>
</dbReference>
<evidence type="ECO:0000313" key="2">
    <source>
        <dbReference type="Proteomes" id="UP001592582"/>
    </source>
</evidence>
<protein>
    <submittedName>
        <fullName evidence="1">GntR family transcriptional regulator</fullName>
    </submittedName>
</protein>
<dbReference type="SMART" id="SM00866">
    <property type="entry name" value="UTRA"/>
    <property type="match status" value="1"/>
</dbReference>
<dbReference type="InterPro" id="IPR036388">
    <property type="entry name" value="WH-like_DNA-bd_sf"/>
</dbReference>
<dbReference type="SMART" id="SM00345">
    <property type="entry name" value="HTH_GNTR"/>
    <property type="match status" value="1"/>
</dbReference>
<dbReference type="Gene3D" id="1.10.10.10">
    <property type="entry name" value="Winged helix-like DNA-binding domain superfamily/Winged helix DNA-binding domain"/>
    <property type="match status" value="1"/>
</dbReference>
<evidence type="ECO:0000313" key="1">
    <source>
        <dbReference type="EMBL" id="MFC1408086.1"/>
    </source>
</evidence>
<dbReference type="Pfam" id="PF07702">
    <property type="entry name" value="UTRA"/>
    <property type="match status" value="1"/>
</dbReference>
<reference evidence="1 2" key="1">
    <citation type="submission" date="2024-09" db="EMBL/GenBank/DDBJ databases">
        <authorList>
            <person name="Lee S.D."/>
        </authorList>
    </citation>
    <scope>NUCLEOTIDE SEQUENCE [LARGE SCALE GENOMIC DNA]</scope>
    <source>
        <strain evidence="1 2">N1-1</strain>
    </source>
</reference>
<dbReference type="SUPFAM" id="SSF46785">
    <property type="entry name" value="Winged helix' DNA-binding domain"/>
    <property type="match status" value="1"/>
</dbReference>
<dbReference type="InterPro" id="IPR036390">
    <property type="entry name" value="WH_DNA-bd_sf"/>
</dbReference>
<dbReference type="Gene3D" id="3.40.1410.10">
    <property type="entry name" value="Chorismate lyase-like"/>
    <property type="match status" value="1"/>
</dbReference>
<dbReference type="EMBL" id="JBHEZX010000001">
    <property type="protein sequence ID" value="MFC1408086.1"/>
    <property type="molecule type" value="Genomic_DNA"/>
</dbReference>
<name>A0ABV6V301_9ACTN</name>
<dbReference type="PANTHER" id="PTHR44846">
    <property type="entry name" value="MANNOSYL-D-GLYCERATE TRANSPORT/METABOLISM SYSTEM REPRESSOR MNGR-RELATED"/>
    <property type="match status" value="1"/>
</dbReference>
<dbReference type="Proteomes" id="UP001592582">
    <property type="component" value="Unassembled WGS sequence"/>
</dbReference>
<dbReference type="Pfam" id="PF00392">
    <property type="entry name" value="GntR"/>
    <property type="match status" value="1"/>
</dbReference>
<comment type="caution">
    <text evidence="1">The sequence shown here is derived from an EMBL/GenBank/DDBJ whole genome shotgun (WGS) entry which is preliminary data.</text>
</comment>
<dbReference type="InterPro" id="IPR011663">
    <property type="entry name" value="UTRA"/>
</dbReference>
<keyword evidence="2" id="KW-1185">Reference proteome</keyword>
<sequence length="255" mass="28269">MTTTDTTDPADTADASRRPTAKRDRVRQHLLDVIENAGPGTGLASERDLAEELGVSRPTIRAAIDELIGSGHLVRQWGRGTFTSPEKVTQELSDGPSAAFAVPPAEGAWTSRVVEFRTAEAGLRAARLLIEPDEPVLRVVRLRLVDDEPMSIERLELPALLVPDLTRDDMEDGNFYRLLRERFEIVVCDAVQTLEPAVANPDQADLLDIPVYAPILQVERTTRDTTGRTVEFAHAVYRGDRYRITSHLRFDTTSG</sequence>
<dbReference type="InterPro" id="IPR000524">
    <property type="entry name" value="Tscrpt_reg_HTH_GntR"/>
</dbReference>
<organism evidence="1 2">
    <name type="scientific">Streptacidiphilus alkalitolerans</name>
    <dbReference type="NCBI Taxonomy" id="3342712"/>
    <lineage>
        <taxon>Bacteria</taxon>
        <taxon>Bacillati</taxon>
        <taxon>Actinomycetota</taxon>
        <taxon>Actinomycetes</taxon>
        <taxon>Kitasatosporales</taxon>
        <taxon>Streptomycetaceae</taxon>
        <taxon>Streptacidiphilus</taxon>
    </lineage>
</organism>
<proteinExistence type="predicted"/>
<gene>
    <name evidence="1" type="ORF">ACEZDG_02190</name>
</gene>
<dbReference type="PANTHER" id="PTHR44846:SF1">
    <property type="entry name" value="MANNOSYL-D-GLYCERATE TRANSPORT_METABOLISM SYSTEM REPRESSOR MNGR-RELATED"/>
    <property type="match status" value="1"/>
</dbReference>
<accession>A0ABV6V301</accession>